<dbReference type="SUPFAM" id="SSF54106">
    <property type="entry name" value="LysM domain"/>
    <property type="match status" value="1"/>
</dbReference>
<comment type="caution">
    <text evidence="3">The sequence shown here is derived from an EMBL/GenBank/DDBJ whole genome shotgun (WGS) entry which is preliminary data.</text>
</comment>
<feature type="chain" id="PRO_5047177044" evidence="1">
    <location>
        <begin position="21"/>
        <end position="342"/>
    </location>
</feature>
<evidence type="ECO:0000313" key="4">
    <source>
        <dbReference type="Proteomes" id="UP001528823"/>
    </source>
</evidence>
<dbReference type="InterPro" id="IPR052196">
    <property type="entry name" value="Bact_Kbp"/>
</dbReference>
<name>A0ABT5UBR2_9GAMM</name>
<protein>
    <submittedName>
        <fullName evidence="3">LysM peptidoglycan-binding domain-containing protein</fullName>
    </submittedName>
</protein>
<keyword evidence="1" id="KW-0732">Signal</keyword>
<dbReference type="InterPro" id="IPR018392">
    <property type="entry name" value="LysM"/>
</dbReference>
<dbReference type="Gene3D" id="3.10.350.10">
    <property type="entry name" value="LysM domain"/>
    <property type="match status" value="1"/>
</dbReference>
<reference evidence="3 4" key="1">
    <citation type="submission" date="2022-11" db="EMBL/GenBank/DDBJ databases">
        <title>Spartinivicinus poritis sp. nov., isolated from scleractinian coral Porites lutea.</title>
        <authorList>
            <person name="Zhang G."/>
            <person name="Cai L."/>
            <person name="Wei Q."/>
        </authorList>
    </citation>
    <scope>NUCLEOTIDE SEQUENCE [LARGE SCALE GENOMIC DNA]</scope>
    <source>
        <strain evidence="3 4">A2-2</strain>
    </source>
</reference>
<organism evidence="3 4">
    <name type="scientific">Spartinivicinus poritis</name>
    <dbReference type="NCBI Taxonomy" id="2994640"/>
    <lineage>
        <taxon>Bacteria</taxon>
        <taxon>Pseudomonadati</taxon>
        <taxon>Pseudomonadota</taxon>
        <taxon>Gammaproteobacteria</taxon>
        <taxon>Oceanospirillales</taxon>
        <taxon>Zooshikellaceae</taxon>
        <taxon>Spartinivicinus</taxon>
    </lineage>
</organism>
<dbReference type="PROSITE" id="PS51782">
    <property type="entry name" value="LYSM"/>
    <property type="match status" value="1"/>
</dbReference>
<dbReference type="SMART" id="SM00257">
    <property type="entry name" value="LysM"/>
    <property type="match status" value="1"/>
</dbReference>
<dbReference type="Pfam" id="PF01476">
    <property type="entry name" value="LysM"/>
    <property type="match status" value="1"/>
</dbReference>
<dbReference type="InterPro" id="IPR036779">
    <property type="entry name" value="LysM_dom_sf"/>
</dbReference>
<dbReference type="PANTHER" id="PTHR34700:SF4">
    <property type="entry name" value="PHAGE-LIKE ELEMENT PBSX PROTEIN XKDP"/>
    <property type="match status" value="1"/>
</dbReference>
<dbReference type="RefSeq" id="WP_274690148.1">
    <property type="nucleotide sequence ID" value="NZ_JAPMOU010000024.1"/>
</dbReference>
<keyword evidence="4" id="KW-1185">Reference proteome</keyword>
<gene>
    <name evidence="3" type="ORF">ORQ98_17855</name>
</gene>
<dbReference type="EMBL" id="JAPMOU010000024">
    <property type="protein sequence ID" value="MDE1463820.1"/>
    <property type="molecule type" value="Genomic_DNA"/>
</dbReference>
<feature type="domain" description="LysM" evidence="2">
    <location>
        <begin position="31"/>
        <end position="79"/>
    </location>
</feature>
<evidence type="ECO:0000259" key="2">
    <source>
        <dbReference type="PROSITE" id="PS51782"/>
    </source>
</evidence>
<sequence>MRKSLLGVVFSCLVSFSTVAAENPIRADHPNSYTVKKGDTLWDIANRFLTKPWMWPAIWHVNPIIKNPHLIYPGDQINLVYIDGKPYLTIGKRGAGGVIKLSPKIRKTPIKSAIPAIPLNAINSFMDRSRIIDDEEVIEKAPYVISSRQERIINGVNDLIYARGEFKDDASAYGIFRRAERFTDPKTNEFLGVMVMDIGVGEIKDVANDIATINITESNSEIRVGDRMLETEERRLQPVFHPSSPKKDVEGEILAVVGGVNQIGQFDNVVINRGTRDGLETGNIMTITTKLTIKDHVTKQYVEMPPDEVGLLMIYRPFEKVSYAVVLKATQPIKTGDGVINP</sequence>
<dbReference type="Proteomes" id="UP001528823">
    <property type="component" value="Unassembled WGS sequence"/>
</dbReference>
<accession>A0ABT5UBR2</accession>
<evidence type="ECO:0000313" key="3">
    <source>
        <dbReference type="EMBL" id="MDE1463820.1"/>
    </source>
</evidence>
<proteinExistence type="predicted"/>
<evidence type="ECO:0000256" key="1">
    <source>
        <dbReference type="SAM" id="SignalP"/>
    </source>
</evidence>
<dbReference type="PANTHER" id="PTHR34700">
    <property type="entry name" value="POTASSIUM BINDING PROTEIN KBP"/>
    <property type="match status" value="1"/>
</dbReference>
<dbReference type="CDD" id="cd00118">
    <property type="entry name" value="LysM"/>
    <property type="match status" value="1"/>
</dbReference>
<feature type="signal peptide" evidence="1">
    <location>
        <begin position="1"/>
        <end position="20"/>
    </location>
</feature>